<dbReference type="RefSeq" id="WP_129483376.1">
    <property type="nucleotide sequence ID" value="NZ_CP099397.1"/>
</dbReference>
<sequence length="268" mass="30365">MSEQPAPSTETLAQADAQQPGETPAIAHPWADLAPEQFSLLRLAALPVDRETGPRPLRFIQLGRVERHAKDLSLLRLSLQVPGQRTHREQNLLEVWADHQRKEVRFGPDKGLSVEPANRGLGRFLLAQGIAWARQRYAHYQVEGGALPTKDNFNEAARARRDHALKAQGFTIEYSDPLQLKPFYSAARVSSLHGDWQTEKVQIIELLDAAAMLQQADQRLQEQEVKLRKLEEKLERLKREDSGLRFTITCLVAFSLFQAGLLIWIATR</sequence>
<organism evidence="4 5">
    <name type="scientific">Ectopseudomonas hydrolytica</name>
    <dbReference type="NCBI Taxonomy" id="2493633"/>
    <lineage>
        <taxon>Bacteria</taxon>
        <taxon>Pseudomonadati</taxon>
        <taxon>Pseudomonadota</taxon>
        <taxon>Gammaproteobacteria</taxon>
        <taxon>Pseudomonadales</taxon>
        <taxon>Pseudomonadaceae</taxon>
        <taxon>Ectopseudomonas</taxon>
    </lineage>
</organism>
<keyword evidence="3" id="KW-0812">Transmembrane</keyword>
<evidence type="ECO:0000313" key="5">
    <source>
        <dbReference type="Proteomes" id="UP001054897"/>
    </source>
</evidence>
<protein>
    <recommendedName>
        <fullName evidence="6">N-acetyltransferase</fullName>
    </recommendedName>
</protein>
<feature type="region of interest" description="Disordered" evidence="2">
    <location>
        <begin position="1"/>
        <end position="25"/>
    </location>
</feature>
<dbReference type="EMBL" id="CP099397">
    <property type="protein sequence ID" value="USR41652.1"/>
    <property type="molecule type" value="Genomic_DNA"/>
</dbReference>
<keyword evidence="3" id="KW-1133">Transmembrane helix</keyword>
<keyword evidence="3" id="KW-0472">Membrane</keyword>
<feature type="compositionally biased region" description="Polar residues" evidence="2">
    <location>
        <begin position="1"/>
        <end position="21"/>
    </location>
</feature>
<evidence type="ECO:0000256" key="1">
    <source>
        <dbReference type="SAM" id="Coils"/>
    </source>
</evidence>
<feature type="transmembrane region" description="Helical" evidence="3">
    <location>
        <begin position="243"/>
        <end position="266"/>
    </location>
</feature>
<dbReference type="GeneID" id="300081225"/>
<reference evidence="4" key="1">
    <citation type="submission" date="2022-06" db="EMBL/GenBank/DDBJ databases">
        <title>Complete genome of Pseudomonas hydrolytica DSWY01T.</title>
        <authorList>
            <person name="Jung J."/>
            <person name="Jeon C.O."/>
        </authorList>
    </citation>
    <scope>NUCLEOTIDE SEQUENCE</scope>
    <source>
        <strain evidence="4">DSWY01</strain>
    </source>
</reference>
<proteinExistence type="predicted"/>
<accession>A0ABY5AD38</accession>
<evidence type="ECO:0008006" key="6">
    <source>
        <dbReference type="Google" id="ProtNLM"/>
    </source>
</evidence>
<feature type="coiled-coil region" evidence="1">
    <location>
        <begin position="206"/>
        <end position="247"/>
    </location>
</feature>
<evidence type="ECO:0000256" key="3">
    <source>
        <dbReference type="SAM" id="Phobius"/>
    </source>
</evidence>
<evidence type="ECO:0000256" key="2">
    <source>
        <dbReference type="SAM" id="MobiDB-lite"/>
    </source>
</evidence>
<name>A0ABY5AD38_9GAMM</name>
<keyword evidence="5" id="KW-1185">Reference proteome</keyword>
<evidence type="ECO:0000313" key="4">
    <source>
        <dbReference type="EMBL" id="USR41652.1"/>
    </source>
</evidence>
<dbReference type="Proteomes" id="UP001054897">
    <property type="component" value="Chromosome"/>
</dbReference>
<gene>
    <name evidence="4" type="ORF">L1F06_009600</name>
</gene>
<keyword evidence="1" id="KW-0175">Coiled coil</keyword>